<keyword evidence="2 3" id="KW-0808">Transferase</keyword>
<dbReference type="Gene3D" id="2.160.10.10">
    <property type="entry name" value="Hexapeptide repeat proteins"/>
    <property type="match status" value="1"/>
</dbReference>
<dbReference type="PANTHER" id="PTHR23416:SF23">
    <property type="entry name" value="ACETYLTRANSFERASE C18B11.09C-RELATED"/>
    <property type="match status" value="1"/>
</dbReference>
<dbReference type="InterPro" id="IPR001451">
    <property type="entry name" value="Hexapep"/>
</dbReference>
<accession>Q71RS9</accession>
<dbReference type="CDD" id="cd04647">
    <property type="entry name" value="LbH_MAT_like"/>
    <property type="match status" value="1"/>
</dbReference>
<dbReference type="PANTHER" id="PTHR23416">
    <property type="entry name" value="SIALIC ACID SYNTHASE-RELATED"/>
    <property type="match status" value="1"/>
</dbReference>
<organism evidence="3">
    <name type="scientific">Rhizobium etli</name>
    <dbReference type="NCBI Taxonomy" id="29449"/>
    <lineage>
        <taxon>Bacteria</taxon>
        <taxon>Pseudomonadati</taxon>
        <taxon>Pseudomonadota</taxon>
        <taxon>Alphaproteobacteria</taxon>
        <taxon>Hyphomicrobiales</taxon>
        <taxon>Rhizobiaceae</taxon>
        <taxon>Rhizobium/Agrobacterium group</taxon>
        <taxon>Rhizobium</taxon>
    </lineage>
</organism>
<comment type="similarity">
    <text evidence="1">Belongs to the transferase hexapeptide repeat family.</text>
</comment>
<dbReference type="GO" id="GO:0005829">
    <property type="term" value="C:cytosol"/>
    <property type="evidence" value="ECO:0007669"/>
    <property type="project" value="TreeGrafter"/>
</dbReference>
<dbReference type="InterPro" id="IPR051159">
    <property type="entry name" value="Hexapeptide_acetyltransf"/>
</dbReference>
<evidence type="ECO:0000256" key="1">
    <source>
        <dbReference type="ARBA" id="ARBA00007274"/>
    </source>
</evidence>
<dbReference type="EMBL" id="AF348454">
    <property type="protein sequence ID" value="AAQ15113.1"/>
    <property type="molecule type" value="Genomic_DNA"/>
</dbReference>
<dbReference type="AlphaFoldDB" id="Q71RS9"/>
<reference evidence="3" key="1">
    <citation type="journal article" date="2003" name="Mol. Plant Microbe Interact.">
        <title>Three genes encoding for putative methyl- and acetyltransferases map adjacent to the wzm and wzt genes and are essential for O-antigen biosynthesis in Rhizobium etli CE3.</title>
        <authorList>
            <person name="Lerouge I."/>
            <person name="Verreth C."/>
            <person name="Michiels J."/>
            <person name="Carlson R.W."/>
            <person name="Datta A."/>
            <person name="Gao M.Y."/>
            <person name="Vanderleyden J."/>
        </authorList>
    </citation>
    <scope>NUCLEOTIDE SEQUENCE</scope>
</reference>
<dbReference type="GO" id="GO:0008374">
    <property type="term" value="F:O-acyltransferase activity"/>
    <property type="evidence" value="ECO:0007669"/>
    <property type="project" value="TreeGrafter"/>
</dbReference>
<proteinExistence type="inferred from homology"/>
<sequence>MHLGDRVKRRFFSWFARQLDEVHGRRARLKSCTLGSGSQLGEEAEIGNFAGGPERIAIGDHSFVRGRLQTYGHGGQVTIGDWCYVGIRSEIWSMESITIGNRVLIAHDVNIHDGTAHSANATERHQHFRAIIQKAHPVAKEDLPGIVSAPIVIEDDVWISFGVTILKGVRIGAGSVISAGAIVTHDVPPGVVYRCKISPEISPID</sequence>
<evidence type="ECO:0000256" key="2">
    <source>
        <dbReference type="ARBA" id="ARBA00022679"/>
    </source>
</evidence>
<dbReference type="SUPFAM" id="SSF51161">
    <property type="entry name" value="Trimeric LpxA-like enzymes"/>
    <property type="match status" value="1"/>
</dbReference>
<protein>
    <submittedName>
        <fullName evidence="3">Putative O-acetyltransferase</fullName>
    </submittedName>
</protein>
<evidence type="ECO:0000313" key="3">
    <source>
        <dbReference type="EMBL" id="AAQ15113.1"/>
    </source>
</evidence>
<name>Q71RS9_RHIET</name>
<dbReference type="Pfam" id="PF14602">
    <property type="entry name" value="Hexapep_2"/>
    <property type="match status" value="1"/>
</dbReference>
<dbReference type="InterPro" id="IPR011004">
    <property type="entry name" value="Trimer_LpxA-like_sf"/>
</dbReference>
<dbReference type="Pfam" id="PF00132">
    <property type="entry name" value="Hexapep"/>
    <property type="match status" value="1"/>
</dbReference>